<dbReference type="STRING" id="1384054.N790_02400"/>
<protein>
    <recommendedName>
        <fullName evidence="1">TnsA endonuclease N-terminal domain-containing protein</fullName>
    </recommendedName>
</protein>
<dbReference type="AlphaFoldDB" id="A0A091BMD7"/>
<keyword evidence="3" id="KW-1185">Reference proteome</keyword>
<sequence>MFKTTSVKLGRVVQCESALEHEAALLLDVSPVVQAFAEQPVRIHYTVEDGWRSHIPDFAVVVADRLTFVEIKFEKDVDAEVRERTRYLEGQLEALGADYCLLTDRHLRQGDYIQNALRVLRRARHAISEVQLLATLEKLRAVDRVPLAAFGWSVADSQEAVGIAQLIMSGHAAIDTHGPLSDRTCVWLARDTACAVGVA</sequence>
<dbReference type="InterPro" id="IPR014833">
    <property type="entry name" value="TnsA_N"/>
</dbReference>
<evidence type="ECO:0000259" key="1">
    <source>
        <dbReference type="Pfam" id="PF08722"/>
    </source>
</evidence>
<organism evidence="2 3">
    <name type="scientific">Arenimonas malthae CC-JY-1</name>
    <dbReference type="NCBI Taxonomy" id="1384054"/>
    <lineage>
        <taxon>Bacteria</taxon>
        <taxon>Pseudomonadati</taxon>
        <taxon>Pseudomonadota</taxon>
        <taxon>Gammaproteobacteria</taxon>
        <taxon>Lysobacterales</taxon>
        <taxon>Lysobacteraceae</taxon>
        <taxon>Arenimonas</taxon>
    </lineage>
</organism>
<dbReference type="EMBL" id="AVCH01000182">
    <property type="protein sequence ID" value="KFN45480.1"/>
    <property type="molecule type" value="Genomic_DNA"/>
</dbReference>
<dbReference type="PATRIC" id="fig|1384054.3.peg.2133"/>
<dbReference type="Proteomes" id="UP000029392">
    <property type="component" value="Unassembled WGS sequence"/>
</dbReference>
<evidence type="ECO:0000313" key="2">
    <source>
        <dbReference type="EMBL" id="KFN45480.1"/>
    </source>
</evidence>
<gene>
    <name evidence="2" type="ORF">N790_02400</name>
</gene>
<accession>A0A091BMD7</accession>
<proteinExistence type="predicted"/>
<dbReference type="eggNOG" id="ENOG50332IR">
    <property type="taxonomic scope" value="Bacteria"/>
</dbReference>
<dbReference type="Pfam" id="PF08722">
    <property type="entry name" value="Tn7_TnsA-like_N"/>
    <property type="match status" value="1"/>
</dbReference>
<feature type="domain" description="TnsA endonuclease N-terminal" evidence="1">
    <location>
        <begin position="31"/>
        <end position="104"/>
    </location>
</feature>
<reference evidence="2 3" key="1">
    <citation type="submission" date="2013-09" db="EMBL/GenBank/DDBJ databases">
        <title>Genome sequencing of Arenimonas malthae.</title>
        <authorList>
            <person name="Chen F."/>
            <person name="Wang G."/>
        </authorList>
    </citation>
    <scope>NUCLEOTIDE SEQUENCE [LARGE SCALE GENOMIC DNA]</scope>
    <source>
        <strain evidence="2 3">CC-JY-1</strain>
    </source>
</reference>
<comment type="caution">
    <text evidence="2">The sequence shown here is derived from an EMBL/GenBank/DDBJ whole genome shotgun (WGS) entry which is preliminary data.</text>
</comment>
<evidence type="ECO:0000313" key="3">
    <source>
        <dbReference type="Proteomes" id="UP000029392"/>
    </source>
</evidence>
<name>A0A091BMD7_9GAMM</name>